<evidence type="ECO:0000313" key="2">
    <source>
        <dbReference type="EMBL" id="MPC92612.1"/>
    </source>
</evidence>
<comment type="caution">
    <text evidence="2">The sequence shown here is derived from an EMBL/GenBank/DDBJ whole genome shotgun (WGS) entry which is preliminary data.</text>
</comment>
<name>A0A5B7J8W7_PORTR</name>
<feature type="compositionally biased region" description="Polar residues" evidence="1">
    <location>
        <begin position="88"/>
        <end position="106"/>
    </location>
</feature>
<evidence type="ECO:0000256" key="1">
    <source>
        <dbReference type="SAM" id="MobiDB-lite"/>
    </source>
</evidence>
<keyword evidence="3" id="KW-1185">Reference proteome</keyword>
<dbReference type="Proteomes" id="UP000324222">
    <property type="component" value="Unassembled WGS sequence"/>
</dbReference>
<sequence>MTRRRVAGILAVTSPATRMLQVMREKEIRGEMEKDGVNHGCKPTSPTTPNLANLELYLPWGEEGWKRPKRDWQAGRQADRPTGRQAGRLTQTDTVTNSPLGGSTSDLPDWRKLTHPARIFVTSLISFRDAVHVY</sequence>
<organism evidence="2 3">
    <name type="scientific">Portunus trituberculatus</name>
    <name type="common">Swimming crab</name>
    <name type="synonym">Neptunus trituberculatus</name>
    <dbReference type="NCBI Taxonomy" id="210409"/>
    <lineage>
        <taxon>Eukaryota</taxon>
        <taxon>Metazoa</taxon>
        <taxon>Ecdysozoa</taxon>
        <taxon>Arthropoda</taxon>
        <taxon>Crustacea</taxon>
        <taxon>Multicrustacea</taxon>
        <taxon>Malacostraca</taxon>
        <taxon>Eumalacostraca</taxon>
        <taxon>Eucarida</taxon>
        <taxon>Decapoda</taxon>
        <taxon>Pleocyemata</taxon>
        <taxon>Brachyura</taxon>
        <taxon>Eubrachyura</taxon>
        <taxon>Portunoidea</taxon>
        <taxon>Portunidae</taxon>
        <taxon>Portuninae</taxon>
        <taxon>Portunus</taxon>
    </lineage>
</organism>
<gene>
    <name evidence="2" type="ORF">E2C01_087711</name>
</gene>
<reference evidence="2 3" key="1">
    <citation type="submission" date="2019-05" db="EMBL/GenBank/DDBJ databases">
        <title>Another draft genome of Portunus trituberculatus and its Hox gene families provides insights of decapod evolution.</title>
        <authorList>
            <person name="Jeong J.-H."/>
            <person name="Song I."/>
            <person name="Kim S."/>
            <person name="Choi T."/>
            <person name="Kim D."/>
            <person name="Ryu S."/>
            <person name="Kim W."/>
        </authorList>
    </citation>
    <scope>NUCLEOTIDE SEQUENCE [LARGE SCALE GENOMIC DNA]</scope>
    <source>
        <tissue evidence="2">Muscle</tissue>
    </source>
</reference>
<accession>A0A5B7J8W7</accession>
<feature type="region of interest" description="Disordered" evidence="1">
    <location>
        <begin position="68"/>
        <end position="109"/>
    </location>
</feature>
<feature type="compositionally biased region" description="Basic and acidic residues" evidence="1">
    <location>
        <begin position="68"/>
        <end position="82"/>
    </location>
</feature>
<feature type="region of interest" description="Disordered" evidence="1">
    <location>
        <begin position="30"/>
        <end position="50"/>
    </location>
</feature>
<proteinExistence type="predicted"/>
<protein>
    <submittedName>
        <fullName evidence="2">Uncharacterized protein</fullName>
    </submittedName>
</protein>
<evidence type="ECO:0000313" key="3">
    <source>
        <dbReference type="Proteomes" id="UP000324222"/>
    </source>
</evidence>
<dbReference type="AlphaFoldDB" id="A0A5B7J8W7"/>
<dbReference type="EMBL" id="VSRR010091912">
    <property type="protein sequence ID" value="MPC92612.1"/>
    <property type="molecule type" value="Genomic_DNA"/>
</dbReference>